<name>A0A0G3M8Y0_CHRGL</name>
<evidence type="ECO:0000256" key="3">
    <source>
        <dbReference type="ARBA" id="ARBA00022989"/>
    </source>
</evidence>
<feature type="transmembrane region" description="Helical" evidence="5">
    <location>
        <begin position="79"/>
        <end position="101"/>
    </location>
</feature>
<keyword evidence="4 5" id="KW-0472">Membrane</keyword>
<dbReference type="SUPFAM" id="SSF158442">
    <property type="entry name" value="DsbB-like"/>
    <property type="match status" value="1"/>
</dbReference>
<evidence type="ECO:0000313" key="6">
    <source>
        <dbReference type="EMBL" id="AKK75025.1"/>
    </source>
</evidence>
<protein>
    <recommendedName>
        <fullName evidence="8">Disulfide bond formation protein B</fullName>
    </recommendedName>
</protein>
<reference evidence="6 7" key="1">
    <citation type="submission" date="2014-11" db="EMBL/GenBank/DDBJ databases">
        <authorList>
            <person name="Park G.-S."/>
            <person name="Hong S.-J."/>
            <person name="Jung B.K."/>
            <person name="Khan A.R."/>
            <person name="Kwak Y."/>
            <person name="Shin J.-H."/>
        </authorList>
    </citation>
    <scope>NUCLEOTIDE SEQUENCE [LARGE SCALE GENOMIC DNA]</scope>
    <source>
        <strain evidence="6 7">DSM 27622</strain>
    </source>
</reference>
<dbReference type="GO" id="GO:0006457">
    <property type="term" value="P:protein folding"/>
    <property type="evidence" value="ECO:0007669"/>
    <property type="project" value="InterPro"/>
</dbReference>
<dbReference type="AlphaFoldDB" id="A0A0G3M8Y0"/>
<sequence>MSQTHSTSNFNKELTMNNHTIAYINISGILIISAILSGAYYFQFIMHEHPCPLCLLQRLCFLGVMFGLFLNLKFGFNSAHYGISILSALLGAGISYRQILLHICPSPTDFGFGTPVLGMHLYTWALIAFLTGILVIAFLMLFPKQFEKTEDHTLNPIFDFLSGIAFTLCFLLALTNGIATFFECGIGFCPDNPDSYMIFKGQWG</sequence>
<dbReference type="EMBL" id="CP009928">
    <property type="protein sequence ID" value="AKK75025.1"/>
    <property type="molecule type" value="Genomic_DNA"/>
</dbReference>
<feature type="transmembrane region" description="Helical" evidence="5">
    <location>
        <begin position="154"/>
        <end position="174"/>
    </location>
</feature>
<accession>A0A0G3M8Y0</accession>
<dbReference type="GO" id="GO:0015035">
    <property type="term" value="F:protein-disulfide reductase activity"/>
    <property type="evidence" value="ECO:0007669"/>
    <property type="project" value="InterPro"/>
</dbReference>
<feature type="transmembrane region" description="Helical" evidence="5">
    <location>
        <begin position="121"/>
        <end position="142"/>
    </location>
</feature>
<proteinExistence type="predicted"/>
<evidence type="ECO:0000256" key="5">
    <source>
        <dbReference type="SAM" id="Phobius"/>
    </source>
</evidence>
<gene>
    <name evidence="6" type="ORF">OK18_17900</name>
</gene>
<dbReference type="STRING" id="1324352.OK18_17900"/>
<dbReference type="InterPro" id="IPR003752">
    <property type="entry name" value="DiS_bond_form_DsbB/BdbC"/>
</dbReference>
<evidence type="ECO:0008006" key="8">
    <source>
        <dbReference type="Google" id="ProtNLM"/>
    </source>
</evidence>
<keyword evidence="3 5" id="KW-1133">Transmembrane helix</keyword>
<dbReference type="KEGG" id="cgn:OK18_17900"/>
<evidence type="ECO:0000256" key="2">
    <source>
        <dbReference type="ARBA" id="ARBA00022692"/>
    </source>
</evidence>
<evidence type="ECO:0000313" key="7">
    <source>
        <dbReference type="Proteomes" id="UP000035213"/>
    </source>
</evidence>
<dbReference type="GO" id="GO:0016020">
    <property type="term" value="C:membrane"/>
    <property type="evidence" value="ECO:0007669"/>
    <property type="project" value="UniProtKB-SubCell"/>
</dbReference>
<dbReference type="InterPro" id="IPR023380">
    <property type="entry name" value="DsbB-like_sf"/>
</dbReference>
<comment type="subcellular location">
    <subcellularLocation>
        <location evidence="1">Membrane</location>
        <topology evidence="1">Multi-pass membrane protein</topology>
    </subcellularLocation>
</comment>
<feature type="transmembrane region" description="Helical" evidence="5">
    <location>
        <begin position="55"/>
        <end position="72"/>
    </location>
</feature>
<dbReference type="Pfam" id="PF02600">
    <property type="entry name" value="DsbB"/>
    <property type="match status" value="1"/>
</dbReference>
<feature type="transmembrane region" description="Helical" evidence="5">
    <location>
        <begin position="21"/>
        <end position="43"/>
    </location>
</feature>
<dbReference type="PATRIC" id="fig|1324352.5.peg.3747"/>
<dbReference type="Proteomes" id="UP000035213">
    <property type="component" value="Chromosome"/>
</dbReference>
<evidence type="ECO:0000256" key="1">
    <source>
        <dbReference type="ARBA" id="ARBA00004141"/>
    </source>
</evidence>
<evidence type="ECO:0000256" key="4">
    <source>
        <dbReference type="ARBA" id="ARBA00023136"/>
    </source>
</evidence>
<organism evidence="6 7">
    <name type="scientific">Chryseobacterium gallinarum</name>
    <dbReference type="NCBI Taxonomy" id="1324352"/>
    <lineage>
        <taxon>Bacteria</taxon>
        <taxon>Pseudomonadati</taxon>
        <taxon>Bacteroidota</taxon>
        <taxon>Flavobacteriia</taxon>
        <taxon>Flavobacteriales</taxon>
        <taxon>Weeksellaceae</taxon>
        <taxon>Chryseobacterium group</taxon>
        <taxon>Chryseobacterium</taxon>
    </lineage>
</organism>
<dbReference type="Gene3D" id="1.20.1550.10">
    <property type="entry name" value="DsbB-like"/>
    <property type="match status" value="1"/>
</dbReference>
<keyword evidence="2 5" id="KW-0812">Transmembrane</keyword>